<dbReference type="InterPro" id="IPR038737">
    <property type="entry name" value="SF3b_su1-like"/>
</dbReference>
<dbReference type="EMBL" id="ML179398">
    <property type="protein sequence ID" value="THU88734.1"/>
    <property type="molecule type" value="Genomic_DNA"/>
</dbReference>
<gene>
    <name evidence="1" type="ORF">K435DRAFT_561295</name>
</gene>
<dbReference type="Proteomes" id="UP000297245">
    <property type="component" value="Unassembled WGS sequence"/>
</dbReference>
<keyword evidence="2" id="KW-1185">Reference proteome</keyword>
<feature type="non-terminal residue" evidence="1">
    <location>
        <position position="69"/>
    </location>
</feature>
<evidence type="ECO:0000313" key="2">
    <source>
        <dbReference type="Proteomes" id="UP000297245"/>
    </source>
</evidence>
<proteinExistence type="predicted"/>
<evidence type="ECO:0000313" key="1">
    <source>
        <dbReference type="EMBL" id="THU88734.1"/>
    </source>
</evidence>
<organism evidence="1 2">
    <name type="scientific">Dendrothele bispora (strain CBS 962.96)</name>
    <dbReference type="NCBI Taxonomy" id="1314807"/>
    <lineage>
        <taxon>Eukaryota</taxon>
        <taxon>Fungi</taxon>
        <taxon>Dikarya</taxon>
        <taxon>Basidiomycota</taxon>
        <taxon>Agaricomycotina</taxon>
        <taxon>Agaricomycetes</taxon>
        <taxon>Agaricomycetidae</taxon>
        <taxon>Agaricales</taxon>
        <taxon>Agaricales incertae sedis</taxon>
        <taxon>Dendrothele</taxon>
    </lineage>
</organism>
<dbReference type="PANTHER" id="PTHR12097">
    <property type="entry name" value="SPLICING FACTOR 3B, SUBUNIT 1-RELATED"/>
    <property type="match status" value="1"/>
</dbReference>
<dbReference type="GO" id="GO:0000245">
    <property type="term" value="P:spliceosomal complex assembly"/>
    <property type="evidence" value="ECO:0007669"/>
    <property type="project" value="InterPro"/>
</dbReference>
<name>A0A4S8LI73_DENBC</name>
<protein>
    <submittedName>
        <fullName evidence="1">Uncharacterized protein</fullName>
    </submittedName>
</protein>
<dbReference type="InterPro" id="IPR016024">
    <property type="entry name" value="ARM-type_fold"/>
</dbReference>
<dbReference type="SUPFAM" id="SSF48371">
    <property type="entry name" value="ARM repeat"/>
    <property type="match status" value="1"/>
</dbReference>
<dbReference type="OrthoDB" id="3044863at2759"/>
<reference evidence="1 2" key="1">
    <citation type="journal article" date="2019" name="Nat. Ecol. Evol.">
        <title>Megaphylogeny resolves global patterns of mushroom evolution.</title>
        <authorList>
            <person name="Varga T."/>
            <person name="Krizsan K."/>
            <person name="Foldi C."/>
            <person name="Dima B."/>
            <person name="Sanchez-Garcia M."/>
            <person name="Sanchez-Ramirez S."/>
            <person name="Szollosi G.J."/>
            <person name="Szarkandi J.G."/>
            <person name="Papp V."/>
            <person name="Albert L."/>
            <person name="Andreopoulos W."/>
            <person name="Angelini C."/>
            <person name="Antonin V."/>
            <person name="Barry K.W."/>
            <person name="Bougher N.L."/>
            <person name="Buchanan P."/>
            <person name="Buyck B."/>
            <person name="Bense V."/>
            <person name="Catcheside P."/>
            <person name="Chovatia M."/>
            <person name="Cooper J."/>
            <person name="Damon W."/>
            <person name="Desjardin D."/>
            <person name="Finy P."/>
            <person name="Geml J."/>
            <person name="Haridas S."/>
            <person name="Hughes K."/>
            <person name="Justo A."/>
            <person name="Karasinski D."/>
            <person name="Kautmanova I."/>
            <person name="Kiss B."/>
            <person name="Kocsube S."/>
            <person name="Kotiranta H."/>
            <person name="LaButti K.M."/>
            <person name="Lechner B.E."/>
            <person name="Liimatainen K."/>
            <person name="Lipzen A."/>
            <person name="Lukacs Z."/>
            <person name="Mihaltcheva S."/>
            <person name="Morgado L.N."/>
            <person name="Niskanen T."/>
            <person name="Noordeloos M.E."/>
            <person name="Ohm R.A."/>
            <person name="Ortiz-Santana B."/>
            <person name="Ovrebo C."/>
            <person name="Racz N."/>
            <person name="Riley R."/>
            <person name="Savchenko A."/>
            <person name="Shiryaev A."/>
            <person name="Soop K."/>
            <person name="Spirin V."/>
            <person name="Szebenyi C."/>
            <person name="Tomsovsky M."/>
            <person name="Tulloss R.E."/>
            <person name="Uehling J."/>
            <person name="Grigoriev I.V."/>
            <person name="Vagvolgyi C."/>
            <person name="Papp T."/>
            <person name="Martin F.M."/>
            <person name="Miettinen O."/>
            <person name="Hibbett D.S."/>
            <person name="Nagy L.G."/>
        </authorList>
    </citation>
    <scope>NUCLEOTIDE SEQUENCE [LARGE SCALE GENOMIC DNA]</scope>
    <source>
        <strain evidence="1 2">CBS 962.96</strain>
    </source>
</reference>
<dbReference type="AlphaFoldDB" id="A0A4S8LI73"/>
<accession>A0A4S8LI73</accession>
<sequence length="69" mass="7994">MISTTRSHIDHADEYVCNTTARTLSWSRPHLVYPSLLPFFKAVCHSKRSWQTRYTGIRIIQQIAIVMGC</sequence>
<dbReference type="GO" id="GO:0003729">
    <property type="term" value="F:mRNA binding"/>
    <property type="evidence" value="ECO:0007669"/>
    <property type="project" value="InterPro"/>
</dbReference>